<keyword evidence="2" id="KW-1185">Reference proteome</keyword>
<dbReference type="EMBL" id="JBJUIK010000017">
    <property type="protein sequence ID" value="KAL3498000.1"/>
    <property type="molecule type" value="Genomic_DNA"/>
</dbReference>
<reference evidence="1 2" key="1">
    <citation type="submission" date="2024-11" db="EMBL/GenBank/DDBJ databases">
        <title>A near-complete genome assembly of Cinchona calisaya.</title>
        <authorList>
            <person name="Lian D.C."/>
            <person name="Zhao X.W."/>
            <person name="Wei L."/>
        </authorList>
    </citation>
    <scope>NUCLEOTIDE SEQUENCE [LARGE SCALE GENOMIC DNA]</scope>
    <source>
        <tissue evidence="1">Nenye</tissue>
    </source>
</reference>
<accession>A0ABD2XVL5</accession>
<proteinExistence type="predicted"/>
<gene>
    <name evidence="1" type="ORF">ACH5RR_040732</name>
</gene>
<name>A0ABD2XVL5_9GENT</name>
<evidence type="ECO:0000313" key="2">
    <source>
        <dbReference type="Proteomes" id="UP001630127"/>
    </source>
</evidence>
<sequence length="156" mass="18390">MRQWGLEQCMSAEDGSSEFILPEIKDSCPMRPQMEMAWGRLELGNNERDPEHKFNPIFTPRYEKWMAEQCALKPAYDKVKVLEIKLRRIKVALKQSQEAGDKVNKSKCQLMNKCCELHDDTRRVLNKYSMEPMASNAHRFEEHLSDLLESLREMIR</sequence>
<evidence type="ECO:0000313" key="1">
    <source>
        <dbReference type="EMBL" id="KAL3498000.1"/>
    </source>
</evidence>
<organism evidence="1 2">
    <name type="scientific">Cinchona calisaya</name>
    <dbReference type="NCBI Taxonomy" id="153742"/>
    <lineage>
        <taxon>Eukaryota</taxon>
        <taxon>Viridiplantae</taxon>
        <taxon>Streptophyta</taxon>
        <taxon>Embryophyta</taxon>
        <taxon>Tracheophyta</taxon>
        <taxon>Spermatophyta</taxon>
        <taxon>Magnoliopsida</taxon>
        <taxon>eudicotyledons</taxon>
        <taxon>Gunneridae</taxon>
        <taxon>Pentapetalae</taxon>
        <taxon>asterids</taxon>
        <taxon>lamiids</taxon>
        <taxon>Gentianales</taxon>
        <taxon>Rubiaceae</taxon>
        <taxon>Cinchonoideae</taxon>
        <taxon>Cinchoneae</taxon>
        <taxon>Cinchona</taxon>
    </lineage>
</organism>
<protein>
    <submittedName>
        <fullName evidence="1">Uncharacterized protein</fullName>
    </submittedName>
</protein>
<dbReference type="Proteomes" id="UP001630127">
    <property type="component" value="Unassembled WGS sequence"/>
</dbReference>
<comment type="caution">
    <text evidence="1">The sequence shown here is derived from an EMBL/GenBank/DDBJ whole genome shotgun (WGS) entry which is preliminary data.</text>
</comment>
<dbReference type="AlphaFoldDB" id="A0ABD2XVL5"/>